<feature type="compositionally biased region" description="Low complexity" evidence="1">
    <location>
        <begin position="56"/>
        <end position="78"/>
    </location>
</feature>
<accession>A0AAN7BQW4</accession>
<dbReference type="EMBL" id="MU865326">
    <property type="protein sequence ID" value="KAK4227849.1"/>
    <property type="molecule type" value="Genomic_DNA"/>
</dbReference>
<protein>
    <submittedName>
        <fullName evidence="2">Uncharacterized protein</fullName>
    </submittedName>
</protein>
<feature type="compositionally biased region" description="Polar residues" evidence="1">
    <location>
        <begin position="15"/>
        <end position="25"/>
    </location>
</feature>
<feature type="region of interest" description="Disordered" evidence="1">
    <location>
        <begin position="112"/>
        <end position="136"/>
    </location>
</feature>
<evidence type="ECO:0000313" key="3">
    <source>
        <dbReference type="Proteomes" id="UP001301958"/>
    </source>
</evidence>
<gene>
    <name evidence="2" type="ORF">QBC38DRAFT_443329</name>
</gene>
<feature type="compositionally biased region" description="Polar residues" evidence="1">
    <location>
        <begin position="33"/>
        <end position="45"/>
    </location>
</feature>
<reference evidence="2" key="2">
    <citation type="submission" date="2023-05" db="EMBL/GenBank/DDBJ databases">
        <authorList>
            <consortium name="Lawrence Berkeley National Laboratory"/>
            <person name="Steindorff A."/>
            <person name="Hensen N."/>
            <person name="Bonometti L."/>
            <person name="Westerberg I."/>
            <person name="Brannstrom I.O."/>
            <person name="Guillou S."/>
            <person name="Cros-Aarteil S."/>
            <person name="Calhoun S."/>
            <person name="Haridas S."/>
            <person name="Kuo A."/>
            <person name="Mondo S."/>
            <person name="Pangilinan J."/>
            <person name="Riley R."/>
            <person name="Labutti K."/>
            <person name="Andreopoulos B."/>
            <person name="Lipzen A."/>
            <person name="Chen C."/>
            <person name="Yanf M."/>
            <person name="Daum C."/>
            <person name="Ng V."/>
            <person name="Clum A."/>
            <person name="Ohm R."/>
            <person name="Martin F."/>
            <person name="Silar P."/>
            <person name="Natvig D."/>
            <person name="Lalanne C."/>
            <person name="Gautier V."/>
            <person name="Ament-Velasquez S.L."/>
            <person name="Kruys A."/>
            <person name="Hutchinson M.I."/>
            <person name="Powell A.J."/>
            <person name="Barry K."/>
            <person name="Miller A.N."/>
            <person name="Grigoriev I.V."/>
            <person name="Debuchy R."/>
            <person name="Gladieux P."/>
            <person name="Thoren M.H."/>
            <person name="Johannesson H."/>
        </authorList>
    </citation>
    <scope>NUCLEOTIDE SEQUENCE</scope>
    <source>
        <strain evidence="2">CBS 990.96</strain>
    </source>
</reference>
<dbReference type="AlphaFoldDB" id="A0AAN7BQW4"/>
<feature type="compositionally biased region" description="Low complexity" evidence="1">
    <location>
        <begin position="201"/>
        <end position="213"/>
    </location>
</feature>
<name>A0AAN7BQW4_9PEZI</name>
<sequence>MPKPTNNMPDPELHQSLTGLATSGSIPRPSSPDPTGSEANTSVQVQVDYYSNMDQSAATPSRAASRRPSPLRSLDLLSILGQQAIPEPSPTSHPGALTHQEDLLMGLISTSEPLAHGQKRPREAESDDEPLPKRDRLEEELEALAATHPMVASASGLRVASVIPTSAAPVASPVSPQDVDALHLGGLSLRTRQTVDLGTRRTLAARPTTRRLPGVTEAKASRRARHSSPIRDYGDDE</sequence>
<evidence type="ECO:0000313" key="2">
    <source>
        <dbReference type="EMBL" id="KAK4227849.1"/>
    </source>
</evidence>
<dbReference type="Proteomes" id="UP001301958">
    <property type="component" value="Unassembled WGS sequence"/>
</dbReference>
<comment type="caution">
    <text evidence="2">The sequence shown here is derived from an EMBL/GenBank/DDBJ whole genome shotgun (WGS) entry which is preliminary data.</text>
</comment>
<feature type="region of interest" description="Disordered" evidence="1">
    <location>
        <begin position="1"/>
        <end position="98"/>
    </location>
</feature>
<proteinExistence type="predicted"/>
<reference evidence="2" key="1">
    <citation type="journal article" date="2023" name="Mol. Phylogenet. Evol.">
        <title>Genome-scale phylogeny and comparative genomics of the fungal order Sordariales.</title>
        <authorList>
            <person name="Hensen N."/>
            <person name="Bonometti L."/>
            <person name="Westerberg I."/>
            <person name="Brannstrom I.O."/>
            <person name="Guillou S."/>
            <person name="Cros-Aarteil S."/>
            <person name="Calhoun S."/>
            <person name="Haridas S."/>
            <person name="Kuo A."/>
            <person name="Mondo S."/>
            <person name="Pangilinan J."/>
            <person name="Riley R."/>
            <person name="LaButti K."/>
            <person name="Andreopoulos B."/>
            <person name="Lipzen A."/>
            <person name="Chen C."/>
            <person name="Yan M."/>
            <person name="Daum C."/>
            <person name="Ng V."/>
            <person name="Clum A."/>
            <person name="Steindorff A."/>
            <person name="Ohm R.A."/>
            <person name="Martin F."/>
            <person name="Silar P."/>
            <person name="Natvig D.O."/>
            <person name="Lalanne C."/>
            <person name="Gautier V."/>
            <person name="Ament-Velasquez S.L."/>
            <person name="Kruys A."/>
            <person name="Hutchinson M.I."/>
            <person name="Powell A.J."/>
            <person name="Barry K."/>
            <person name="Miller A.N."/>
            <person name="Grigoriev I.V."/>
            <person name="Debuchy R."/>
            <person name="Gladieux P."/>
            <person name="Hiltunen Thoren M."/>
            <person name="Johannesson H."/>
        </authorList>
    </citation>
    <scope>NUCLEOTIDE SEQUENCE</scope>
    <source>
        <strain evidence="2">CBS 990.96</strain>
    </source>
</reference>
<feature type="region of interest" description="Disordered" evidence="1">
    <location>
        <begin position="201"/>
        <end position="237"/>
    </location>
</feature>
<organism evidence="2 3">
    <name type="scientific">Podospora fimiseda</name>
    <dbReference type="NCBI Taxonomy" id="252190"/>
    <lineage>
        <taxon>Eukaryota</taxon>
        <taxon>Fungi</taxon>
        <taxon>Dikarya</taxon>
        <taxon>Ascomycota</taxon>
        <taxon>Pezizomycotina</taxon>
        <taxon>Sordariomycetes</taxon>
        <taxon>Sordariomycetidae</taxon>
        <taxon>Sordariales</taxon>
        <taxon>Podosporaceae</taxon>
        <taxon>Podospora</taxon>
    </lineage>
</organism>
<feature type="compositionally biased region" description="Basic and acidic residues" evidence="1">
    <location>
        <begin position="120"/>
        <end position="136"/>
    </location>
</feature>
<keyword evidence="3" id="KW-1185">Reference proteome</keyword>
<evidence type="ECO:0000256" key="1">
    <source>
        <dbReference type="SAM" id="MobiDB-lite"/>
    </source>
</evidence>